<dbReference type="Proteomes" id="UP000281128">
    <property type="component" value="Unassembled WGS sequence"/>
</dbReference>
<comment type="caution">
    <text evidence="1">The sequence shown here is derived from an EMBL/GenBank/DDBJ whole genome shotgun (WGS) entry which is preliminary data.</text>
</comment>
<dbReference type="OrthoDB" id="1240928at2"/>
<dbReference type="InterPro" id="IPR024131">
    <property type="entry name" value="UPF0489"/>
</dbReference>
<organism evidence="1 2">
    <name type="scientific">Roseovarius spongiae</name>
    <dbReference type="NCBI Taxonomy" id="2320272"/>
    <lineage>
        <taxon>Bacteria</taxon>
        <taxon>Pseudomonadati</taxon>
        <taxon>Pseudomonadota</taxon>
        <taxon>Alphaproteobacteria</taxon>
        <taxon>Rhodobacterales</taxon>
        <taxon>Roseobacteraceae</taxon>
        <taxon>Roseovarius</taxon>
    </lineage>
</organism>
<dbReference type="RefSeq" id="WP_121168907.1">
    <property type="nucleotide sequence ID" value="NZ_RAPE01000007.1"/>
</dbReference>
<reference evidence="1 2" key="1">
    <citation type="submission" date="2018-09" db="EMBL/GenBank/DDBJ databases">
        <title>Roseovarius spongiae sp. nov., isolated from a marine sponge.</title>
        <authorList>
            <person name="Zhuang L."/>
            <person name="Luo L."/>
        </authorList>
    </citation>
    <scope>NUCLEOTIDE SEQUENCE [LARGE SCALE GENOMIC DNA]</scope>
    <source>
        <strain evidence="1 2">HN-E21</strain>
    </source>
</reference>
<name>A0A3A8AQA2_9RHOB</name>
<accession>A0A3A8AQA2</accession>
<dbReference type="AlphaFoldDB" id="A0A3A8AQA2"/>
<evidence type="ECO:0000313" key="1">
    <source>
        <dbReference type="EMBL" id="RKF12462.1"/>
    </source>
</evidence>
<proteinExistence type="predicted"/>
<gene>
    <name evidence="1" type="ORF">D6850_17465</name>
</gene>
<keyword evidence="2" id="KW-1185">Reference proteome</keyword>
<dbReference type="Pfam" id="PF12640">
    <property type="entry name" value="UPF0489"/>
    <property type="match status" value="1"/>
</dbReference>
<dbReference type="EMBL" id="RAPE01000007">
    <property type="protein sequence ID" value="RKF12462.1"/>
    <property type="molecule type" value="Genomic_DNA"/>
</dbReference>
<protein>
    <submittedName>
        <fullName evidence="1">Uncharacterized protein</fullName>
    </submittedName>
</protein>
<sequence>MTTEWEWIVPFKGRSHSGSVDQNFLCRAGNVYVMDNHRAALWCWLKELDLTAPHSLLHIDRHPDALQSRLDEWLKHLPSWSAGIDAYLGKTYRCDDFDCPVVRWDNYLSIYLREFGDSLTTFRCLTHEDGDTPNFGHPLYSSPWELPENLSFWLAEREAPWIVNIDLDYFYCQFESDIRMMVSDDYIDAVATGLKDAMDRGTIGVLTLCLTPDSYTPGWAATETLAARILERLDLAFRLPDVVELM</sequence>
<evidence type="ECO:0000313" key="2">
    <source>
        <dbReference type="Proteomes" id="UP000281128"/>
    </source>
</evidence>